<dbReference type="PROSITE" id="PS50929">
    <property type="entry name" value="ABC_TM1F"/>
    <property type="match status" value="1"/>
</dbReference>
<evidence type="ECO:0000256" key="6">
    <source>
        <dbReference type="ARBA" id="ARBA00023136"/>
    </source>
</evidence>
<dbReference type="InterPro" id="IPR003593">
    <property type="entry name" value="AAA+_ATPase"/>
</dbReference>
<dbReference type="Proteomes" id="UP000027583">
    <property type="component" value="Unassembled WGS sequence"/>
</dbReference>
<dbReference type="Gene3D" id="3.40.50.300">
    <property type="entry name" value="P-loop containing nucleotide triphosphate hydrolases"/>
    <property type="match status" value="1"/>
</dbReference>
<comment type="caution">
    <text evidence="11">The sequence shown here is derived from an EMBL/GenBank/DDBJ whole genome shotgun (WGS) entry which is preliminary data.</text>
</comment>
<feature type="domain" description="ABC transporter" evidence="8">
    <location>
        <begin position="489"/>
        <end position="715"/>
    </location>
</feature>
<keyword evidence="2 7" id="KW-0812">Transmembrane</keyword>
<dbReference type="GO" id="GO:0005886">
    <property type="term" value="C:plasma membrane"/>
    <property type="evidence" value="ECO:0007669"/>
    <property type="project" value="UniProtKB-SubCell"/>
</dbReference>
<dbReference type="PROSITE" id="PS50990">
    <property type="entry name" value="PEPTIDASE_C39"/>
    <property type="match status" value="1"/>
</dbReference>
<dbReference type="CDD" id="cd18567">
    <property type="entry name" value="ABC_6TM_CvaB_RaxB_like"/>
    <property type="match status" value="1"/>
</dbReference>
<dbReference type="PANTHER" id="PTHR24221:SF606">
    <property type="entry name" value="COLICIN V SECRETION-PROCESSING ATP-BINDING PROTEIN"/>
    <property type="match status" value="1"/>
</dbReference>
<dbReference type="AlphaFoldDB" id="A0A060QIA8"/>
<feature type="transmembrane region" description="Helical" evidence="7">
    <location>
        <begin position="293"/>
        <end position="319"/>
    </location>
</feature>
<evidence type="ECO:0000256" key="7">
    <source>
        <dbReference type="SAM" id="Phobius"/>
    </source>
</evidence>
<evidence type="ECO:0000256" key="1">
    <source>
        <dbReference type="ARBA" id="ARBA00004651"/>
    </source>
</evidence>
<feature type="transmembrane region" description="Helical" evidence="7">
    <location>
        <begin position="170"/>
        <end position="194"/>
    </location>
</feature>
<dbReference type="Pfam" id="PF00664">
    <property type="entry name" value="ABC_membrane"/>
    <property type="match status" value="1"/>
</dbReference>
<keyword evidence="6 7" id="KW-0472">Membrane</keyword>
<evidence type="ECO:0000259" key="9">
    <source>
        <dbReference type="PROSITE" id="PS50929"/>
    </source>
</evidence>
<dbReference type="GO" id="GO:0016887">
    <property type="term" value="F:ATP hydrolysis activity"/>
    <property type="evidence" value="ECO:0007669"/>
    <property type="project" value="InterPro"/>
</dbReference>
<keyword evidence="4" id="KW-0067">ATP-binding</keyword>
<evidence type="ECO:0000313" key="11">
    <source>
        <dbReference type="EMBL" id="CDG40899.1"/>
    </source>
</evidence>
<feature type="transmembrane region" description="Helical" evidence="7">
    <location>
        <begin position="206"/>
        <end position="227"/>
    </location>
</feature>
<dbReference type="InterPro" id="IPR005074">
    <property type="entry name" value="Peptidase_C39"/>
</dbReference>
<name>A0A060QIA8_9PROT</name>
<sequence>MKTLKSLAYGFQPRTPVILQVEAAECGMACLAMILGHYGNRIDLPTLRRRFALSIKGSTLRDLMATAERVGLTTRAVRLELDELSGLRLPCILHWNMNHFVVLTAVNGKRVTIHDPAFGRRSLPIETVSREFTGIALEAFPNENFRKEDARETLRLRDLFRHVAGLRSSLLMLGALSLGLEVIAIIMPMVSQVIIDEVVVTSDRELLSTIAAGVALLLLLQLLIACVRQWSVLIMGTRVGLQWNTGLFNHLSRLPLDYFAKRHVGDILSRFNAIASIQKTMTTDMVQTVMDGLMAVGMGVMLFIYGEWLAVVALIAVTLDVTLRLFTYRLYREANEEQIVFDARQQSHFIETLRGMASVKLLGLRESRRISWLNLVIDSINVRLRIQRYDLIYGRLAELIFGADRLIMMVLGAMAVMKGAMTVGMLVAFLSYKDQFAGRIGSLISSGFQIRMLSVQTERLSDIVMTPTEPSEPTTSLAPRPDGGGQGALACQGLSARYGAHDAWVFCDISLDVPAGQIIAVVGPSGCGKTTFLKTLMGLMEPSSGKITLDGESIEALTLEGYRSRIAGVLQDDGLFSGSIVDNISGFNEEIDQAWLRECASRAAILQDIEHMPMGFDTLIGDMGAGLSGGQKQRIILARALYRKPDILFLDEATSHLDEMTEAHVAAALRAMKVTQIIVAHRPATIAHADRIYVFQPGGVLQEYLPQGHNASAPA</sequence>
<dbReference type="PROSITE" id="PS50893">
    <property type="entry name" value="ABC_TRANSPORTER_2"/>
    <property type="match status" value="1"/>
</dbReference>
<dbReference type="InterPro" id="IPR011527">
    <property type="entry name" value="ABC1_TM_dom"/>
</dbReference>
<dbReference type="CDD" id="cd03228">
    <property type="entry name" value="ABCC_MRP_Like"/>
    <property type="match status" value="1"/>
</dbReference>
<proteinExistence type="predicted"/>
<gene>
    <name evidence="11" type="ORF">ASAP_2854</name>
</gene>
<evidence type="ECO:0000256" key="3">
    <source>
        <dbReference type="ARBA" id="ARBA00022741"/>
    </source>
</evidence>
<comment type="subcellular location">
    <subcellularLocation>
        <location evidence="1">Cell membrane</location>
        <topology evidence="1">Multi-pass membrane protein</topology>
    </subcellularLocation>
</comment>
<dbReference type="SUPFAM" id="SSF90123">
    <property type="entry name" value="ABC transporter transmembrane region"/>
    <property type="match status" value="1"/>
</dbReference>
<accession>A0A060QIA8</accession>
<evidence type="ECO:0000313" key="12">
    <source>
        <dbReference type="Proteomes" id="UP000027583"/>
    </source>
</evidence>
<dbReference type="RefSeq" id="WP_023979370.1">
    <property type="nucleotide sequence ID" value="NZ_CBLX010000024.1"/>
</dbReference>
<evidence type="ECO:0000259" key="10">
    <source>
        <dbReference type="PROSITE" id="PS50990"/>
    </source>
</evidence>
<dbReference type="InterPro" id="IPR003439">
    <property type="entry name" value="ABC_transporter-like_ATP-bd"/>
</dbReference>
<evidence type="ECO:0000256" key="5">
    <source>
        <dbReference type="ARBA" id="ARBA00022989"/>
    </source>
</evidence>
<organism evidence="11 12">
    <name type="scientific">Asaia bogorensis</name>
    <dbReference type="NCBI Taxonomy" id="91915"/>
    <lineage>
        <taxon>Bacteria</taxon>
        <taxon>Pseudomonadati</taxon>
        <taxon>Pseudomonadota</taxon>
        <taxon>Alphaproteobacteria</taxon>
        <taxon>Acetobacterales</taxon>
        <taxon>Acetobacteraceae</taxon>
        <taxon>Asaia</taxon>
    </lineage>
</organism>
<dbReference type="PANTHER" id="PTHR24221">
    <property type="entry name" value="ATP-BINDING CASSETTE SUB-FAMILY B"/>
    <property type="match status" value="1"/>
</dbReference>
<evidence type="ECO:0000259" key="8">
    <source>
        <dbReference type="PROSITE" id="PS50893"/>
    </source>
</evidence>
<dbReference type="CDD" id="cd02419">
    <property type="entry name" value="Peptidase_C39C"/>
    <property type="match status" value="1"/>
</dbReference>
<dbReference type="GO" id="GO:0008234">
    <property type="term" value="F:cysteine-type peptidase activity"/>
    <property type="evidence" value="ECO:0007669"/>
    <property type="project" value="InterPro"/>
</dbReference>
<feature type="transmembrane region" description="Helical" evidence="7">
    <location>
        <begin position="406"/>
        <end position="430"/>
    </location>
</feature>
<evidence type="ECO:0000256" key="4">
    <source>
        <dbReference type="ARBA" id="ARBA00022840"/>
    </source>
</evidence>
<dbReference type="InterPro" id="IPR036640">
    <property type="entry name" value="ABC1_TM_sf"/>
</dbReference>
<feature type="domain" description="Peptidase C39" evidence="10">
    <location>
        <begin position="20"/>
        <end position="139"/>
    </location>
</feature>
<dbReference type="SUPFAM" id="SSF52540">
    <property type="entry name" value="P-loop containing nucleoside triphosphate hydrolases"/>
    <property type="match status" value="1"/>
</dbReference>
<reference evidence="11 12" key="1">
    <citation type="journal article" date="2014" name="Genome Biol. Evol.">
        <title>Acetic acid bacteria genomes reveal functional traits for adaptation to life in insect guts.</title>
        <authorList>
            <person name="Chouaia B."/>
            <person name="Gaiarsa S."/>
            <person name="Crotti E."/>
            <person name="Comandatore F."/>
            <person name="Degli Esposti M."/>
            <person name="Ricci I."/>
            <person name="Alma A."/>
            <person name="Favia G."/>
            <person name="Bandi C."/>
            <person name="Daffonchio D."/>
        </authorList>
    </citation>
    <scope>NUCLEOTIDE SEQUENCE [LARGE SCALE GENOMIC DNA]</scope>
    <source>
        <strain evidence="11 12">SF2.1</strain>
    </source>
</reference>
<dbReference type="SMART" id="SM00382">
    <property type="entry name" value="AAA"/>
    <property type="match status" value="1"/>
</dbReference>
<dbReference type="Gene3D" id="1.20.1560.10">
    <property type="entry name" value="ABC transporter type 1, transmembrane domain"/>
    <property type="match status" value="1"/>
</dbReference>
<reference evidence="11 12" key="2">
    <citation type="journal article" date="2014" name="PLoS ONE">
        <title>Evolution of mitochondria reconstructed from the energy metabolism of living bacteria.</title>
        <authorList>
            <person name="Degli Esposti M."/>
            <person name="Chouaia B."/>
            <person name="Comandatore F."/>
            <person name="Crotti E."/>
            <person name="Sassera D."/>
            <person name="Lievens P.M."/>
            <person name="Daffonchio D."/>
            <person name="Bandi C."/>
        </authorList>
    </citation>
    <scope>NUCLEOTIDE SEQUENCE [LARGE SCALE GENOMIC DNA]</scope>
    <source>
        <strain evidence="11 12">SF2.1</strain>
    </source>
</reference>
<dbReference type="InterPro" id="IPR017871">
    <property type="entry name" value="ABC_transporter-like_CS"/>
</dbReference>
<dbReference type="Pfam" id="PF00005">
    <property type="entry name" value="ABC_tran"/>
    <property type="match status" value="1"/>
</dbReference>
<dbReference type="PROSITE" id="PS00211">
    <property type="entry name" value="ABC_TRANSPORTER_1"/>
    <property type="match status" value="1"/>
</dbReference>
<protein>
    <submittedName>
        <fullName evidence="11">Uncharacterized protein</fullName>
    </submittedName>
</protein>
<dbReference type="EMBL" id="CBLX010000024">
    <property type="protein sequence ID" value="CDG40899.1"/>
    <property type="molecule type" value="Genomic_DNA"/>
</dbReference>
<dbReference type="Pfam" id="PF03412">
    <property type="entry name" value="Peptidase_C39"/>
    <property type="match status" value="1"/>
</dbReference>
<dbReference type="GO" id="GO:0140359">
    <property type="term" value="F:ABC-type transporter activity"/>
    <property type="evidence" value="ECO:0007669"/>
    <property type="project" value="InterPro"/>
</dbReference>
<dbReference type="InterPro" id="IPR027417">
    <property type="entry name" value="P-loop_NTPase"/>
</dbReference>
<feature type="domain" description="ABC transmembrane type-1" evidence="9">
    <location>
        <begin position="171"/>
        <end position="452"/>
    </location>
</feature>
<evidence type="ECO:0000256" key="2">
    <source>
        <dbReference type="ARBA" id="ARBA00022692"/>
    </source>
</evidence>
<dbReference type="InterPro" id="IPR033838">
    <property type="entry name" value="CvaB_peptidase"/>
</dbReference>
<dbReference type="GO" id="GO:0034040">
    <property type="term" value="F:ATPase-coupled lipid transmembrane transporter activity"/>
    <property type="evidence" value="ECO:0007669"/>
    <property type="project" value="TreeGrafter"/>
</dbReference>
<dbReference type="GO" id="GO:0005524">
    <property type="term" value="F:ATP binding"/>
    <property type="evidence" value="ECO:0007669"/>
    <property type="project" value="UniProtKB-KW"/>
</dbReference>
<dbReference type="GO" id="GO:0006508">
    <property type="term" value="P:proteolysis"/>
    <property type="evidence" value="ECO:0007669"/>
    <property type="project" value="InterPro"/>
</dbReference>
<dbReference type="eggNOG" id="COG2274">
    <property type="taxonomic scope" value="Bacteria"/>
</dbReference>
<dbReference type="InterPro" id="IPR039421">
    <property type="entry name" value="Type_1_exporter"/>
</dbReference>
<keyword evidence="5 7" id="KW-1133">Transmembrane helix</keyword>
<dbReference type="SMR" id="A0A060QIA8"/>
<keyword evidence="3" id="KW-0547">Nucleotide-binding</keyword>
<dbReference type="Gene3D" id="3.90.70.10">
    <property type="entry name" value="Cysteine proteinases"/>
    <property type="match status" value="1"/>
</dbReference>